<dbReference type="Proteomes" id="UP000831759">
    <property type="component" value="Chromosome"/>
</dbReference>
<proteinExistence type="predicted"/>
<feature type="transmembrane region" description="Helical" evidence="1">
    <location>
        <begin position="12"/>
        <end position="30"/>
    </location>
</feature>
<dbReference type="RefSeq" id="WP_249459744.1">
    <property type="nucleotide sequence ID" value="NZ_CP094619.1"/>
</dbReference>
<dbReference type="GeneID" id="96869594"/>
<evidence type="ECO:0000313" key="3">
    <source>
        <dbReference type="Proteomes" id="UP000831759"/>
    </source>
</evidence>
<feature type="transmembrane region" description="Helical" evidence="1">
    <location>
        <begin position="50"/>
        <end position="69"/>
    </location>
</feature>
<dbReference type="EMBL" id="CP094619">
    <property type="protein sequence ID" value="UQN34949.1"/>
    <property type="molecule type" value="Genomic_DNA"/>
</dbReference>
<keyword evidence="1" id="KW-0812">Transmembrane</keyword>
<sequence>MVKKSPGIKPKIHAIAGGLAGIVIFSFLLSTTLVEILGSQQEIAFVKRMIVFPGLFILVPLLALTGGLGKAMAGSASHPTLAIKIKRMKIIAAFGIVILIPSALALSKLAASGSFGPMFTLIQTIEILAGVTNLSLIILNAKDGAALSKPGY</sequence>
<name>A0ABY4ND17_9BURK</name>
<evidence type="ECO:0000313" key="2">
    <source>
        <dbReference type="EMBL" id="UQN34949.1"/>
    </source>
</evidence>
<keyword evidence="3" id="KW-1185">Reference proteome</keyword>
<protein>
    <submittedName>
        <fullName evidence="2">Uncharacterized protein</fullName>
    </submittedName>
</protein>
<keyword evidence="1" id="KW-1133">Transmembrane helix</keyword>
<keyword evidence="1" id="KW-0472">Membrane</keyword>
<organism evidence="2 3">
    <name type="scientific">Alcaligenes aquatilis</name>
    <dbReference type="NCBI Taxonomy" id="323284"/>
    <lineage>
        <taxon>Bacteria</taxon>
        <taxon>Pseudomonadati</taxon>
        <taxon>Pseudomonadota</taxon>
        <taxon>Betaproteobacteria</taxon>
        <taxon>Burkholderiales</taxon>
        <taxon>Alcaligenaceae</taxon>
        <taxon>Alcaligenes</taxon>
    </lineage>
</organism>
<evidence type="ECO:0000256" key="1">
    <source>
        <dbReference type="SAM" id="Phobius"/>
    </source>
</evidence>
<reference evidence="2 3" key="1">
    <citation type="journal article" date="2022" name="Int. J. Syst. Evol. Microbiol.">
        <title>Characterization of Alcaligenes aquatilis as a novel member of heterotrophic nitrifier-aerobic denitrifier and its performance in treating piggery wastewater.</title>
        <authorList>
            <person name="Cao X."/>
            <person name="Zhao B."/>
            <person name="Wu Y."/>
            <person name="Huang J."/>
            <person name="Wang H."/>
            <person name="Sun X."/>
            <person name="Li S."/>
        </authorList>
    </citation>
    <scope>NUCLEOTIDE SEQUENCE [LARGE SCALE GENOMIC DNA]</scope>
    <source>
        <strain evidence="2 3">AS1</strain>
    </source>
</reference>
<feature type="transmembrane region" description="Helical" evidence="1">
    <location>
        <begin position="117"/>
        <end position="139"/>
    </location>
</feature>
<accession>A0ABY4ND17</accession>
<gene>
    <name evidence="2" type="ORF">MTR80_11620</name>
</gene>
<feature type="transmembrane region" description="Helical" evidence="1">
    <location>
        <begin position="90"/>
        <end position="111"/>
    </location>
</feature>